<name>A0ABN4BXS2_BIBTR</name>
<protein>
    <submittedName>
        <fullName evidence="1">Uncharacterized protein</fullName>
    </submittedName>
</protein>
<dbReference type="Proteomes" id="UP000019092">
    <property type="component" value="Chromosome"/>
</dbReference>
<organism evidence="1 2">
    <name type="scientific">Bibersteinia trehalosi USDA-ARS-USMARC-189</name>
    <dbReference type="NCBI Taxonomy" id="1263831"/>
    <lineage>
        <taxon>Bacteria</taxon>
        <taxon>Pseudomonadati</taxon>
        <taxon>Pseudomonadota</taxon>
        <taxon>Gammaproteobacteria</taxon>
        <taxon>Pasteurellales</taxon>
        <taxon>Pasteurellaceae</taxon>
        <taxon>Bibersteinia</taxon>
    </lineage>
</organism>
<reference evidence="1 2" key="1">
    <citation type="submission" date="2013-12" db="EMBL/GenBank/DDBJ databases">
        <title>Annotation of the Bibersteinia trehalosi USDA-ARS-USMARC-189 complete genome.</title>
        <authorList>
            <person name="Harhay G.P."/>
            <person name="McVey S."/>
            <person name="Clawson M.L."/>
            <person name="Bono J."/>
            <person name="Heaton M.P."/>
            <person name="Chitko-Mckown C.G."/>
            <person name="Harhay D.M."/>
            <person name="Smith T.P.L."/>
        </authorList>
    </citation>
    <scope>NUCLEOTIDE SEQUENCE [LARGE SCALE GENOMIC DNA]</scope>
    <source>
        <strain evidence="1 2">USDA-ARS-USMARC-189</strain>
    </source>
</reference>
<sequence length="75" mass="8821">MPKFSQFIIFPFSDNKKGAMHRKAPVFNTSVPLIPEKFRQIPIILFSWFLWDLTIEMEERLGRTTISNKAFGGRF</sequence>
<dbReference type="EMBL" id="CP006955">
    <property type="protein sequence ID" value="AHG83481.1"/>
    <property type="molecule type" value="Genomic_DNA"/>
</dbReference>
<evidence type="ECO:0000313" key="1">
    <source>
        <dbReference type="EMBL" id="AHG83481.1"/>
    </source>
</evidence>
<keyword evidence="2" id="KW-1185">Reference proteome</keyword>
<proteinExistence type="predicted"/>
<accession>A0ABN4BXS2</accession>
<gene>
    <name evidence="1" type="ORF">F543_6170</name>
</gene>
<evidence type="ECO:0000313" key="2">
    <source>
        <dbReference type="Proteomes" id="UP000019092"/>
    </source>
</evidence>